<protein>
    <submittedName>
        <fullName evidence="2">Uncharacterized protein</fullName>
    </submittedName>
</protein>
<evidence type="ECO:0000313" key="2">
    <source>
        <dbReference type="EMBL" id="MCS3864356.1"/>
    </source>
</evidence>
<sequence length="92" mass="10265">MPVHEKFNLGGNFNTETERMYHSTIGRTDVERCMWGLHETPRRVPRTHVGDREAGTADWRCAPEGGPKHESPPPAAGKGTCEERHVWGAVST</sequence>
<accession>A0A9X2RAZ8</accession>
<reference evidence="2" key="1">
    <citation type="submission" date="2022-08" db="EMBL/GenBank/DDBJ databases">
        <title>Genomic Encyclopedia of Type Strains, Phase V (KMG-V): Genome sequencing to study the core and pangenomes of soil and plant-associated prokaryotes.</title>
        <authorList>
            <person name="Whitman W."/>
        </authorList>
    </citation>
    <scope>NUCLEOTIDE SEQUENCE</scope>
    <source>
        <strain evidence="2">SP2016B</strain>
    </source>
</reference>
<evidence type="ECO:0000256" key="1">
    <source>
        <dbReference type="SAM" id="MobiDB-lite"/>
    </source>
</evidence>
<name>A0A9X2RAZ8_9BACT</name>
<dbReference type="EMBL" id="JANTYZ010000002">
    <property type="protein sequence ID" value="MCS3864356.1"/>
    <property type="molecule type" value="Genomic_DNA"/>
</dbReference>
<dbReference type="Proteomes" id="UP001155034">
    <property type="component" value="Unassembled WGS sequence"/>
</dbReference>
<evidence type="ECO:0000313" key="3">
    <source>
        <dbReference type="Proteomes" id="UP001155034"/>
    </source>
</evidence>
<gene>
    <name evidence="2" type="ORF">GGP82_000902</name>
</gene>
<organism evidence="2 3">
    <name type="scientific">Salinibacter ruber</name>
    <dbReference type="NCBI Taxonomy" id="146919"/>
    <lineage>
        <taxon>Bacteria</taxon>
        <taxon>Pseudomonadati</taxon>
        <taxon>Rhodothermota</taxon>
        <taxon>Rhodothermia</taxon>
        <taxon>Rhodothermales</taxon>
        <taxon>Salinibacteraceae</taxon>
        <taxon>Salinibacter</taxon>
    </lineage>
</organism>
<feature type="region of interest" description="Disordered" evidence="1">
    <location>
        <begin position="44"/>
        <end position="82"/>
    </location>
</feature>
<comment type="caution">
    <text evidence="2">The sequence shown here is derived from an EMBL/GenBank/DDBJ whole genome shotgun (WGS) entry which is preliminary data.</text>
</comment>
<proteinExistence type="predicted"/>
<dbReference type="AlphaFoldDB" id="A0A9X2RAZ8"/>